<dbReference type="GO" id="GO:0006207">
    <property type="term" value="P:'de novo' pyrimidine nucleobase biosynthetic process"/>
    <property type="evidence" value="ECO:0007669"/>
    <property type="project" value="TreeGrafter"/>
</dbReference>
<name>A0A3E2GSB6_SCYLI</name>
<dbReference type="UniPathway" id="UPA00070"/>
<dbReference type="InterPro" id="IPR033886">
    <property type="entry name" value="DHOD_1A"/>
</dbReference>
<feature type="compositionally biased region" description="Low complexity" evidence="12">
    <location>
        <begin position="86"/>
        <end position="98"/>
    </location>
</feature>
<accession>A0A3E2GSB6</accession>
<feature type="non-terminal residue" evidence="14">
    <location>
        <position position="1"/>
    </location>
</feature>
<dbReference type="SUPFAM" id="SSF51395">
    <property type="entry name" value="FMN-linked oxidoreductases"/>
    <property type="match status" value="1"/>
</dbReference>
<protein>
    <recommendedName>
        <fullName evidence="5 11">Dihydroorotate dehydrogenase (fumarate)</fullName>
        <ecNumber evidence="11">1.3.98.1</ecNumber>
    </recommendedName>
    <alternativeName>
        <fullName evidence="11">Dihydroorotate oxidase</fullName>
    </alternativeName>
</protein>
<dbReference type="STRING" id="5539.A0A3E2GSB6"/>
<evidence type="ECO:0000256" key="2">
    <source>
        <dbReference type="ARBA" id="ARBA00004496"/>
    </source>
</evidence>
<comment type="caution">
    <text evidence="14">The sequence shown here is derived from an EMBL/GenBank/DDBJ whole genome shotgun (WGS) entry which is preliminary data.</text>
</comment>
<feature type="domain" description="Dihydroorotate dehydrogenase catalytic" evidence="13">
    <location>
        <begin position="91"/>
        <end position="377"/>
    </location>
</feature>
<dbReference type="Gene3D" id="2.30.26.10">
    <property type="entry name" value="Dihydroorotate Dehydrogenase A, chain A, domain 2"/>
    <property type="match status" value="1"/>
</dbReference>
<dbReference type="Proteomes" id="UP000258309">
    <property type="component" value="Unassembled WGS sequence"/>
</dbReference>
<keyword evidence="10 11" id="KW-0560">Oxidoreductase</keyword>
<comment type="subcellular location">
    <subcellularLocation>
        <location evidence="2 11">Cytoplasm</location>
    </subcellularLocation>
</comment>
<evidence type="ECO:0000256" key="8">
    <source>
        <dbReference type="ARBA" id="ARBA00022643"/>
    </source>
</evidence>
<dbReference type="Pfam" id="PF01180">
    <property type="entry name" value="DHO_dh"/>
    <property type="match status" value="1"/>
</dbReference>
<dbReference type="CDD" id="cd04741">
    <property type="entry name" value="DHOD_1A_like"/>
    <property type="match status" value="1"/>
</dbReference>
<evidence type="ECO:0000256" key="7">
    <source>
        <dbReference type="ARBA" id="ARBA00022630"/>
    </source>
</evidence>
<keyword evidence="9 11" id="KW-0665">Pyrimidine biosynthesis</keyword>
<organism evidence="14 15">
    <name type="scientific">Scytalidium lignicola</name>
    <name type="common">Hyphomycete</name>
    <dbReference type="NCBI Taxonomy" id="5539"/>
    <lineage>
        <taxon>Eukaryota</taxon>
        <taxon>Fungi</taxon>
        <taxon>Dikarya</taxon>
        <taxon>Ascomycota</taxon>
        <taxon>Pezizomycotina</taxon>
        <taxon>Leotiomycetes</taxon>
        <taxon>Leotiomycetes incertae sedis</taxon>
        <taxon>Scytalidium</taxon>
    </lineage>
</organism>
<evidence type="ECO:0000256" key="9">
    <source>
        <dbReference type="ARBA" id="ARBA00022975"/>
    </source>
</evidence>
<evidence type="ECO:0000256" key="1">
    <source>
        <dbReference type="ARBA" id="ARBA00001917"/>
    </source>
</evidence>
<dbReference type="GO" id="GO:0005737">
    <property type="term" value="C:cytoplasm"/>
    <property type="evidence" value="ECO:0007669"/>
    <property type="project" value="UniProtKB-SubCell"/>
</dbReference>
<evidence type="ECO:0000313" key="15">
    <source>
        <dbReference type="Proteomes" id="UP000258309"/>
    </source>
</evidence>
<dbReference type="GO" id="GO:0044205">
    <property type="term" value="P:'de novo' UMP biosynthetic process"/>
    <property type="evidence" value="ECO:0007669"/>
    <property type="project" value="UniProtKB-UniPathway"/>
</dbReference>
<keyword evidence="6 11" id="KW-0963">Cytoplasm</keyword>
<dbReference type="OMA" id="GDGYRRM"/>
<proteinExistence type="inferred from homology"/>
<dbReference type="InterPro" id="IPR050074">
    <property type="entry name" value="DHO_dehydrogenase"/>
</dbReference>
<dbReference type="EC" id="1.3.98.1" evidence="11"/>
<keyword evidence="8 11" id="KW-0288">FMN</keyword>
<reference evidence="14 15" key="1">
    <citation type="submission" date="2018-05" db="EMBL/GenBank/DDBJ databases">
        <title>Draft genome sequence of Scytalidium lignicola DSM 105466, a ubiquitous saprotrophic fungus.</title>
        <authorList>
            <person name="Buettner E."/>
            <person name="Gebauer A.M."/>
            <person name="Hofrichter M."/>
            <person name="Liers C."/>
            <person name="Kellner H."/>
        </authorList>
    </citation>
    <scope>NUCLEOTIDE SEQUENCE [LARGE SCALE GENOMIC DNA]</scope>
    <source>
        <strain evidence="14 15">DSM 105466</strain>
    </source>
</reference>
<dbReference type="InterPro" id="IPR013785">
    <property type="entry name" value="Aldolase_TIM"/>
</dbReference>
<dbReference type="PANTHER" id="PTHR48109">
    <property type="entry name" value="DIHYDROOROTATE DEHYDROGENASE (QUINONE), MITOCHONDRIAL-RELATED"/>
    <property type="match status" value="1"/>
</dbReference>
<keyword evidence="15" id="KW-1185">Reference proteome</keyword>
<evidence type="ECO:0000256" key="5">
    <source>
        <dbReference type="ARBA" id="ARBA00021374"/>
    </source>
</evidence>
<gene>
    <name evidence="14" type="ORF">B7463_g12685</name>
</gene>
<keyword evidence="7 11" id="KW-0285">Flavoprotein</keyword>
<evidence type="ECO:0000256" key="10">
    <source>
        <dbReference type="ARBA" id="ARBA00023002"/>
    </source>
</evidence>
<comment type="cofactor">
    <cofactor evidence="1 11">
        <name>FMN</name>
        <dbReference type="ChEBI" id="CHEBI:58210"/>
    </cofactor>
</comment>
<evidence type="ECO:0000256" key="4">
    <source>
        <dbReference type="ARBA" id="ARBA00008008"/>
    </source>
</evidence>
<dbReference type="PANTHER" id="PTHR48109:SF1">
    <property type="entry name" value="DIHYDROOROTATE DEHYDROGENASE (FUMARATE)"/>
    <property type="match status" value="1"/>
</dbReference>
<dbReference type="GO" id="GO:1990663">
    <property type="term" value="F:dihydroorotate dehydrogenase (fumarate) activity"/>
    <property type="evidence" value="ECO:0007669"/>
    <property type="project" value="UniProtKB-EC"/>
</dbReference>
<feature type="region of interest" description="Disordered" evidence="12">
    <location>
        <begin position="86"/>
        <end position="107"/>
    </location>
</feature>
<evidence type="ECO:0000256" key="12">
    <source>
        <dbReference type="SAM" id="MobiDB-lite"/>
    </source>
</evidence>
<feature type="non-terminal residue" evidence="14">
    <location>
        <position position="378"/>
    </location>
</feature>
<comment type="pathway">
    <text evidence="3 11">Pyrimidine metabolism; UMP biosynthesis via de novo pathway.</text>
</comment>
<dbReference type="Gene3D" id="3.20.20.70">
    <property type="entry name" value="Aldolase class I"/>
    <property type="match status" value="1"/>
</dbReference>
<dbReference type="EMBL" id="NCSJ02000675">
    <property type="protein sequence ID" value="RFU23653.1"/>
    <property type="molecule type" value="Genomic_DNA"/>
</dbReference>
<evidence type="ECO:0000313" key="14">
    <source>
        <dbReference type="EMBL" id="RFU23653.1"/>
    </source>
</evidence>
<dbReference type="InterPro" id="IPR005720">
    <property type="entry name" value="Dihydroorotate_DH_cat"/>
</dbReference>
<comment type="subunit">
    <text evidence="11">Homodimer.</text>
</comment>
<dbReference type="OrthoDB" id="14784at2759"/>
<comment type="function">
    <text evidence="11">Catalyzes the conversion of dihydroorotate to orotate with fumarate as the electron acceptor.</text>
</comment>
<evidence type="ECO:0000256" key="11">
    <source>
        <dbReference type="RuleBase" id="RU364042"/>
    </source>
</evidence>
<dbReference type="InterPro" id="IPR023359">
    <property type="entry name" value="Dihydro_DH_chainA_dom2"/>
</dbReference>
<evidence type="ECO:0000256" key="3">
    <source>
        <dbReference type="ARBA" id="ARBA00004725"/>
    </source>
</evidence>
<sequence length="378" mass="40901">MGESALNESNESATPFRLNPLTNHYDFEITPPLLNSANPWATTYDDLLSLFKCPSTGAVTIRTSLLSPFPHDPTIHQYTFFSPSTGRSTTTITTQGRPTKVKPSETSSLNTLGYSPISLDEYLGIISQIRKSDSFTRVMQERKTCKPFILSVSGTAEEIAACYQKIAATHETMDREGGERSSGDTPLIMEINLSCPNIPNKPPPAYNFHSLKEYLDSISDRISQLGDTFPKIPVGIKTPPYTHHGQFDSLIQALEESCESRGCPISFITATNTLGSCIVLDESLKPALASGNSIGTGGLAGDALHPLALGNVKTLRSLLDSSKWSHIRKLSIIGIGGVRDSEGYKRMKSVGADYVGVGTALGREGVVVFDKILKGLEL</sequence>
<dbReference type="AlphaFoldDB" id="A0A3E2GSB6"/>
<comment type="similarity">
    <text evidence="4 11">Belongs to the dihydroorotate dehydrogenase family. Type 1 subfamily.</text>
</comment>
<comment type="catalytic activity">
    <reaction evidence="11">
        <text>(S)-dihydroorotate + fumarate = orotate + succinate</text>
        <dbReference type="Rhea" id="RHEA:30059"/>
        <dbReference type="ChEBI" id="CHEBI:29806"/>
        <dbReference type="ChEBI" id="CHEBI:30031"/>
        <dbReference type="ChEBI" id="CHEBI:30839"/>
        <dbReference type="ChEBI" id="CHEBI:30864"/>
        <dbReference type="EC" id="1.3.98.1"/>
    </reaction>
</comment>
<evidence type="ECO:0000259" key="13">
    <source>
        <dbReference type="Pfam" id="PF01180"/>
    </source>
</evidence>
<evidence type="ECO:0000256" key="6">
    <source>
        <dbReference type="ARBA" id="ARBA00022490"/>
    </source>
</evidence>